<dbReference type="Proteomes" id="UP000248423">
    <property type="component" value="Unassembled WGS sequence"/>
</dbReference>
<evidence type="ECO:0000313" key="2">
    <source>
        <dbReference type="EMBL" id="PYI07920.1"/>
    </source>
</evidence>
<keyword evidence="1" id="KW-0812">Transmembrane</keyword>
<keyword evidence="3" id="KW-1185">Reference proteome</keyword>
<organism evidence="2 3">
    <name type="scientific">Aspergillus sclerotiicarbonarius (strain CBS 121057 / IBT 28362)</name>
    <dbReference type="NCBI Taxonomy" id="1448318"/>
    <lineage>
        <taxon>Eukaryota</taxon>
        <taxon>Fungi</taxon>
        <taxon>Dikarya</taxon>
        <taxon>Ascomycota</taxon>
        <taxon>Pezizomycotina</taxon>
        <taxon>Eurotiomycetes</taxon>
        <taxon>Eurotiomycetidae</taxon>
        <taxon>Eurotiales</taxon>
        <taxon>Aspergillaceae</taxon>
        <taxon>Aspergillus</taxon>
        <taxon>Aspergillus subgen. Circumdati</taxon>
    </lineage>
</organism>
<reference evidence="2 3" key="1">
    <citation type="submission" date="2018-02" db="EMBL/GenBank/DDBJ databases">
        <title>The genomes of Aspergillus section Nigri reveals drivers in fungal speciation.</title>
        <authorList>
            <consortium name="DOE Joint Genome Institute"/>
            <person name="Vesth T.C."/>
            <person name="Nybo J."/>
            <person name="Theobald S."/>
            <person name="Brandl J."/>
            <person name="Frisvad J.C."/>
            <person name="Nielsen K.F."/>
            <person name="Lyhne E.K."/>
            <person name="Kogle M.E."/>
            <person name="Kuo A."/>
            <person name="Riley R."/>
            <person name="Clum A."/>
            <person name="Nolan M."/>
            <person name="Lipzen A."/>
            <person name="Salamov A."/>
            <person name="Henrissat B."/>
            <person name="Wiebenga A."/>
            <person name="De vries R.P."/>
            <person name="Grigoriev I.V."/>
            <person name="Mortensen U.H."/>
            <person name="Andersen M.R."/>
            <person name="Baker S.E."/>
        </authorList>
    </citation>
    <scope>NUCLEOTIDE SEQUENCE [LARGE SCALE GENOMIC DNA]</scope>
    <source>
        <strain evidence="2 3">CBS 121057</strain>
    </source>
</reference>
<dbReference type="VEuPathDB" id="FungiDB:BO78DRAFT_82028"/>
<evidence type="ECO:0000256" key="1">
    <source>
        <dbReference type="SAM" id="Phobius"/>
    </source>
</evidence>
<keyword evidence="1" id="KW-0472">Membrane</keyword>
<feature type="transmembrane region" description="Helical" evidence="1">
    <location>
        <begin position="26"/>
        <end position="46"/>
    </location>
</feature>
<gene>
    <name evidence="2" type="ORF">BO78DRAFT_82028</name>
</gene>
<dbReference type="EMBL" id="KZ826338">
    <property type="protein sequence ID" value="PYI07920.1"/>
    <property type="molecule type" value="Genomic_DNA"/>
</dbReference>
<dbReference type="AlphaFoldDB" id="A0A319EEE3"/>
<name>A0A319EEE3_ASPSB</name>
<sequence>MHLYNRSSARRGEHHSILHNTSQKSFLPLHLFIFSILLPSSLFPPYRVTSFHINTFSFYLHTTGRVSALARCSVLILSDLVF</sequence>
<keyword evidence="1" id="KW-1133">Transmembrane helix</keyword>
<accession>A0A319EEE3</accession>
<protein>
    <submittedName>
        <fullName evidence="2">Uncharacterized protein</fullName>
    </submittedName>
</protein>
<proteinExistence type="predicted"/>
<evidence type="ECO:0000313" key="3">
    <source>
        <dbReference type="Proteomes" id="UP000248423"/>
    </source>
</evidence>